<name>A0A381TNT9_9ZZZZ</name>
<accession>A0A381TNT9</accession>
<dbReference type="AlphaFoldDB" id="A0A381TNT9"/>
<gene>
    <name evidence="1" type="ORF">METZ01_LOCUS69301</name>
</gene>
<evidence type="ECO:0000313" key="1">
    <source>
        <dbReference type="EMBL" id="SVA16447.1"/>
    </source>
</evidence>
<reference evidence="1" key="1">
    <citation type="submission" date="2018-05" db="EMBL/GenBank/DDBJ databases">
        <authorList>
            <person name="Lanie J.A."/>
            <person name="Ng W.-L."/>
            <person name="Kazmierczak K.M."/>
            <person name="Andrzejewski T.M."/>
            <person name="Davidsen T.M."/>
            <person name="Wayne K.J."/>
            <person name="Tettelin H."/>
            <person name="Glass J.I."/>
            <person name="Rusch D."/>
            <person name="Podicherti R."/>
            <person name="Tsui H.-C.T."/>
            <person name="Winkler M.E."/>
        </authorList>
    </citation>
    <scope>NUCLEOTIDE SEQUENCE</scope>
</reference>
<protein>
    <recommendedName>
        <fullName evidence="2">Glycosyl transferase family 1 domain-containing protein</fullName>
    </recommendedName>
</protein>
<proteinExistence type="predicted"/>
<dbReference type="EMBL" id="UINC01004729">
    <property type="protein sequence ID" value="SVA16447.1"/>
    <property type="molecule type" value="Genomic_DNA"/>
</dbReference>
<sequence length="452" mass="50901">MKVLFVITHLSQYRLVAPVIDCALKSGWEVECWHDYSFPTTGPKSYLFPEVAATPKFQHGQPDIRSYHGPADLVQRLEHSDDDAVVSVAPLLNATAGVVPKRYPVWTSMQSGPDIFVTPSLKLKGCDLLALHSRWWLDWGVSHYEGVERVSDVSVLRENLESRSRYVGFPEAEAVRLVDRKALRRRWGVPSDQPVVVLLPFPQGTGRSTFWPRKIFGEPSRTRRVINVVKHGQFNHFRAAWGDANDVNVVSAVRNFCDRNGAFLLVKSREKTPIPQYLRAVSDKCIYDESYYPPTIIEALSIANLCIGYYSLGVLEAAALGVPNLSIVYSAKEYLGDHPTEWDSVYFNQFFHRRTGNVFEFDGVSSTASAAEAVALFQSRTLDDFKIDATAHDAYLSKFLGEDNDRAPIRTVNAVESLAKSVDVEKRRSEWLREMQRASGDLSGNNLRSVNR</sequence>
<dbReference type="SUPFAM" id="SSF53756">
    <property type="entry name" value="UDP-Glycosyltransferase/glycogen phosphorylase"/>
    <property type="match status" value="1"/>
</dbReference>
<organism evidence="1">
    <name type="scientific">marine metagenome</name>
    <dbReference type="NCBI Taxonomy" id="408172"/>
    <lineage>
        <taxon>unclassified sequences</taxon>
        <taxon>metagenomes</taxon>
        <taxon>ecological metagenomes</taxon>
    </lineage>
</organism>
<evidence type="ECO:0008006" key="2">
    <source>
        <dbReference type="Google" id="ProtNLM"/>
    </source>
</evidence>